<evidence type="ECO:0000313" key="1">
    <source>
        <dbReference type="EMBL" id="TCL05922.1"/>
    </source>
</evidence>
<reference evidence="1 2" key="1">
    <citation type="submission" date="2019-02" db="EMBL/GenBank/DDBJ databases">
        <title>Investigation of anaerobic lignin degradation for improved lignocellulosic biofuels.</title>
        <authorList>
            <person name="Deangelis K."/>
        </authorList>
    </citation>
    <scope>NUCLEOTIDE SEQUENCE [LARGE SCALE GENOMIC DNA]</scope>
    <source>
        <strain evidence="1 2">159R</strain>
    </source>
</reference>
<dbReference type="EMBL" id="SJOI01000001">
    <property type="protein sequence ID" value="TCL05922.1"/>
    <property type="molecule type" value="Genomic_DNA"/>
</dbReference>
<dbReference type="AlphaFoldDB" id="A0A4R1NEM3"/>
<sequence>MDNVNGYYTSCNITLIPCNVENNNEKSLKMLNDLSISYFQLRKSDMAYQFYEIDELISKIQSGDKIYNKDAQGIHEICESLCQKEYHAVEMLKSYQALAGENPTLTCFPWNGRIIDYATLRRSLAEEIVAKEVRAKVFDQLAELFTCALLPDVDKAAIYRSSMRFLDALTLCLYTDKVFAARASVEALGNMFGLNLSGMPVLTDFCNGMCLRMDLLPLLEKGYGILFRNNDLLDDDEISYLRILKGAFAEIAAVVEKHYGTLDYAQEQGIHVPECFLSYNLID</sequence>
<dbReference type="Proteomes" id="UP000294555">
    <property type="component" value="Unassembled WGS sequence"/>
</dbReference>
<evidence type="ECO:0000313" key="2">
    <source>
        <dbReference type="Proteomes" id="UP000294555"/>
    </source>
</evidence>
<gene>
    <name evidence="1" type="ORF">EZJ58_4144</name>
</gene>
<dbReference type="RefSeq" id="WP_132924895.1">
    <property type="nucleotide sequence ID" value="NZ_SJOI01000001.1"/>
</dbReference>
<keyword evidence="2" id="KW-1185">Reference proteome</keyword>
<proteinExistence type="predicted"/>
<name>A0A4R1NEM3_9GAMM</name>
<protein>
    <submittedName>
        <fullName evidence="1">Uncharacterized protein</fullName>
    </submittedName>
</protein>
<organism evidence="1 2">
    <name type="scientific">Sodalis ligni</name>
    <dbReference type="NCBI Taxonomy" id="2697027"/>
    <lineage>
        <taxon>Bacteria</taxon>
        <taxon>Pseudomonadati</taxon>
        <taxon>Pseudomonadota</taxon>
        <taxon>Gammaproteobacteria</taxon>
        <taxon>Enterobacterales</taxon>
        <taxon>Bruguierivoracaceae</taxon>
        <taxon>Sodalis</taxon>
    </lineage>
</organism>
<accession>A0A4R1NEM3</accession>
<comment type="caution">
    <text evidence="1">The sequence shown here is derived from an EMBL/GenBank/DDBJ whole genome shotgun (WGS) entry which is preliminary data.</text>
</comment>